<feature type="domain" description="RNase H type-1" evidence="1">
    <location>
        <begin position="10"/>
        <end position="141"/>
    </location>
</feature>
<dbReference type="CDD" id="cd09279">
    <property type="entry name" value="RNase_HI_like"/>
    <property type="match status" value="1"/>
</dbReference>
<reference evidence="2" key="1">
    <citation type="journal article" date="2020" name="Nature">
        <title>Giant virus diversity and host interactions through global metagenomics.</title>
        <authorList>
            <person name="Schulz F."/>
            <person name="Roux S."/>
            <person name="Paez-Espino D."/>
            <person name="Jungbluth S."/>
            <person name="Walsh D.A."/>
            <person name="Denef V.J."/>
            <person name="McMahon K.D."/>
            <person name="Konstantinidis K.T."/>
            <person name="Eloe-Fadrosh E.A."/>
            <person name="Kyrpides N.C."/>
            <person name="Woyke T."/>
        </authorList>
    </citation>
    <scope>NUCLEOTIDE SEQUENCE</scope>
    <source>
        <strain evidence="2">GVMAG-M-3300023174-107</strain>
    </source>
</reference>
<dbReference type="PANTHER" id="PTHR46387:SF2">
    <property type="entry name" value="RIBONUCLEASE HI"/>
    <property type="match status" value="1"/>
</dbReference>
<evidence type="ECO:0000313" key="2">
    <source>
        <dbReference type="EMBL" id="QHT10474.1"/>
    </source>
</evidence>
<evidence type="ECO:0000259" key="1">
    <source>
        <dbReference type="PROSITE" id="PS50879"/>
    </source>
</evidence>
<proteinExistence type="predicted"/>
<sequence length="145" mass="16242">MIEYKDNFTFNFMYTLYFDGCSKGNPGPAGSGAIIKNETNHNDIIWSGSENIGIATNNVAEYKGLILGLKHCTEGKYLIKGDSMLIINQMNGKYKINSAHLLILHNEAKQIIKENKLDVTFLYIPRAENKEADQLANDGLKQDLI</sequence>
<accession>A0A6C0D307</accession>
<name>A0A6C0D307_9ZZZZ</name>
<dbReference type="SUPFAM" id="SSF53098">
    <property type="entry name" value="Ribonuclease H-like"/>
    <property type="match status" value="1"/>
</dbReference>
<dbReference type="PANTHER" id="PTHR46387">
    <property type="entry name" value="POLYNUCLEOTIDYL TRANSFERASE, RIBONUCLEASE H-LIKE SUPERFAMILY PROTEIN"/>
    <property type="match status" value="1"/>
</dbReference>
<dbReference type="Pfam" id="PF13456">
    <property type="entry name" value="RVT_3"/>
    <property type="match status" value="1"/>
</dbReference>
<organism evidence="2">
    <name type="scientific">viral metagenome</name>
    <dbReference type="NCBI Taxonomy" id="1070528"/>
    <lineage>
        <taxon>unclassified sequences</taxon>
        <taxon>metagenomes</taxon>
        <taxon>organismal metagenomes</taxon>
    </lineage>
</organism>
<dbReference type="PROSITE" id="PS50879">
    <property type="entry name" value="RNASE_H_1"/>
    <property type="match status" value="1"/>
</dbReference>
<dbReference type="AlphaFoldDB" id="A0A6C0D307"/>
<dbReference type="InterPro" id="IPR002156">
    <property type="entry name" value="RNaseH_domain"/>
</dbReference>
<protein>
    <recommendedName>
        <fullName evidence="1">RNase H type-1 domain-containing protein</fullName>
    </recommendedName>
</protein>
<dbReference type="Gene3D" id="3.30.420.10">
    <property type="entry name" value="Ribonuclease H-like superfamily/Ribonuclease H"/>
    <property type="match status" value="1"/>
</dbReference>
<dbReference type="EMBL" id="MN739521">
    <property type="protein sequence ID" value="QHT10474.1"/>
    <property type="molecule type" value="Genomic_DNA"/>
</dbReference>
<dbReference type="InterPro" id="IPR012337">
    <property type="entry name" value="RNaseH-like_sf"/>
</dbReference>
<dbReference type="InterPro" id="IPR036397">
    <property type="entry name" value="RNaseH_sf"/>
</dbReference>
<dbReference type="GO" id="GO:0003676">
    <property type="term" value="F:nucleic acid binding"/>
    <property type="evidence" value="ECO:0007669"/>
    <property type="project" value="InterPro"/>
</dbReference>
<dbReference type="GO" id="GO:0004523">
    <property type="term" value="F:RNA-DNA hybrid ribonuclease activity"/>
    <property type="evidence" value="ECO:0007669"/>
    <property type="project" value="InterPro"/>
</dbReference>